<accession>A0AA88DNJ2</accession>
<protein>
    <submittedName>
        <fullName evidence="1">Uncharacterized protein</fullName>
    </submittedName>
</protein>
<evidence type="ECO:0000313" key="1">
    <source>
        <dbReference type="EMBL" id="GMN58420.1"/>
    </source>
</evidence>
<name>A0AA88DNJ2_FICCA</name>
<dbReference type="Proteomes" id="UP001187192">
    <property type="component" value="Unassembled WGS sequence"/>
</dbReference>
<dbReference type="AlphaFoldDB" id="A0AA88DNJ2"/>
<gene>
    <name evidence="1" type="ORF">TIFTF001_027520</name>
</gene>
<keyword evidence="2" id="KW-1185">Reference proteome</keyword>
<reference evidence="1" key="1">
    <citation type="submission" date="2023-07" db="EMBL/GenBank/DDBJ databases">
        <title>draft genome sequence of fig (Ficus carica).</title>
        <authorList>
            <person name="Takahashi T."/>
            <person name="Nishimura K."/>
        </authorList>
    </citation>
    <scope>NUCLEOTIDE SEQUENCE</scope>
</reference>
<comment type="caution">
    <text evidence="1">The sequence shown here is derived from an EMBL/GenBank/DDBJ whole genome shotgun (WGS) entry which is preliminary data.</text>
</comment>
<organism evidence="1 2">
    <name type="scientific">Ficus carica</name>
    <name type="common">Common fig</name>
    <dbReference type="NCBI Taxonomy" id="3494"/>
    <lineage>
        <taxon>Eukaryota</taxon>
        <taxon>Viridiplantae</taxon>
        <taxon>Streptophyta</taxon>
        <taxon>Embryophyta</taxon>
        <taxon>Tracheophyta</taxon>
        <taxon>Spermatophyta</taxon>
        <taxon>Magnoliopsida</taxon>
        <taxon>eudicotyledons</taxon>
        <taxon>Gunneridae</taxon>
        <taxon>Pentapetalae</taxon>
        <taxon>rosids</taxon>
        <taxon>fabids</taxon>
        <taxon>Rosales</taxon>
        <taxon>Moraceae</taxon>
        <taxon>Ficeae</taxon>
        <taxon>Ficus</taxon>
    </lineage>
</organism>
<sequence length="63" mass="7125">MLTSHPLLRYETKIIKGNTALHIAKTDLLIRYAETLAVEEATISMSARALQAYWPSMDLSSWC</sequence>
<evidence type="ECO:0000313" key="2">
    <source>
        <dbReference type="Proteomes" id="UP001187192"/>
    </source>
</evidence>
<dbReference type="EMBL" id="BTGU01000078">
    <property type="protein sequence ID" value="GMN58420.1"/>
    <property type="molecule type" value="Genomic_DNA"/>
</dbReference>
<proteinExistence type="predicted"/>